<proteinExistence type="predicted"/>
<evidence type="ECO:0000313" key="3">
    <source>
        <dbReference type="Proteomes" id="UP001187315"/>
    </source>
</evidence>
<name>A0AA88LKB8_TACVA</name>
<feature type="compositionally biased region" description="Basic and acidic residues" evidence="1">
    <location>
        <begin position="1"/>
        <end position="11"/>
    </location>
</feature>
<keyword evidence="3" id="KW-1185">Reference proteome</keyword>
<reference evidence="2" key="1">
    <citation type="submission" date="2023-08" db="EMBL/GenBank/DDBJ databases">
        <title>Pelteobagrus vachellii genome.</title>
        <authorList>
            <person name="Liu H."/>
        </authorList>
    </citation>
    <scope>NUCLEOTIDE SEQUENCE</scope>
    <source>
        <strain evidence="2">PRFRI_2022a</strain>
        <tissue evidence="2">Muscle</tissue>
    </source>
</reference>
<organism evidence="2 3">
    <name type="scientific">Tachysurus vachellii</name>
    <name type="common">Darkbarbel catfish</name>
    <name type="synonym">Pelteobagrus vachellii</name>
    <dbReference type="NCBI Taxonomy" id="175792"/>
    <lineage>
        <taxon>Eukaryota</taxon>
        <taxon>Metazoa</taxon>
        <taxon>Chordata</taxon>
        <taxon>Craniata</taxon>
        <taxon>Vertebrata</taxon>
        <taxon>Euteleostomi</taxon>
        <taxon>Actinopterygii</taxon>
        <taxon>Neopterygii</taxon>
        <taxon>Teleostei</taxon>
        <taxon>Ostariophysi</taxon>
        <taxon>Siluriformes</taxon>
        <taxon>Bagridae</taxon>
        <taxon>Tachysurus</taxon>
    </lineage>
</organism>
<feature type="region of interest" description="Disordered" evidence="1">
    <location>
        <begin position="1"/>
        <end position="22"/>
    </location>
</feature>
<comment type="caution">
    <text evidence="2">The sequence shown here is derived from an EMBL/GenBank/DDBJ whole genome shotgun (WGS) entry which is preliminary data.</text>
</comment>
<protein>
    <submittedName>
        <fullName evidence="2">Uncharacterized protein</fullName>
    </submittedName>
</protein>
<evidence type="ECO:0000256" key="1">
    <source>
        <dbReference type="SAM" id="MobiDB-lite"/>
    </source>
</evidence>
<dbReference type="AlphaFoldDB" id="A0AA88LKB8"/>
<evidence type="ECO:0000313" key="2">
    <source>
        <dbReference type="EMBL" id="KAK2819587.1"/>
    </source>
</evidence>
<dbReference type="Proteomes" id="UP001187315">
    <property type="component" value="Unassembled WGS sequence"/>
</dbReference>
<feature type="compositionally biased region" description="Gly residues" evidence="1">
    <location>
        <begin position="12"/>
        <end position="22"/>
    </location>
</feature>
<accession>A0AA88LKB8</accession>
<dbReference type="EMBL" id="JAVHJS010000023">
    <property type="protein sequence ID" value="KAK2819587.1"/>
    <property type="molecule type" value="Genomic_DNA"/>
</dbReference>
<sequence>MLDGVMERRDGGGIMQASGGGRPLSTASGLLGQIYGVNSSRTASFRFRTNSQKMLPITAPAFLPKADEPYMDQRRDLRLLESTSHPFSCASIRSGPL</sequence>
<gene>
    <name evidence="2" type="ORF">Q7C36_021233</name>
</gene>